<name>A0AA39MZP0_9AGAR</name>
<keyword evidence="4" id="KW-1185">Reference proteome</keyword>
<feature type="transmembrane region" description="Helical" evidence="2">
    <location>
        <begin position="46"/>
        <end position="76"/>
    </location>
</feature>
<feature type="region of interest" description="Disordered" evidence="1">
    <location>
        <begin position="199"/>
        <end position="223"/>
    </location>
</feature>
<keyword evidence="2" id="KW-0472">Membrane</keyword>
<feature type="compositionally biased region" description="Polar residues" evidence="1">
    <location>
        <begin position="204"/>
        <end position="217"/>
    </location>
</feature>
<evidence type="ECO:0000256" key="2">
    <source>
        <dbReference type="SAM" id="Phobius"/>
    </source>
</evidence>
<dbReference type="EMBL" id="JAUEPT010000005">
    <property type="protein sequence ID" value="KAK0451805.1"/>
    <property type="molecule type" value="Genomic_DNA"/>
</dbReference>
<gene>
    <name evidence="3" type="ORF">EV421DRAFT_1063757</name>
</gene>
<evidence type="ECO:0000313" key="3">
    <source>
        <dbReference type="EMBL" id="KAK0451805.1"/>
    </source>
</evidence>
<sequence>MESDLASYFDRSAKIVHAYADRIEYGYARPGLKTARELLNEHPIPFVFFLFFSLLSVFPVLLFLGCSVLVTLSFVLFALSSALLASGVFIFTFGASFAIFLPFYPTNNACLASILIVVLFMNVCIAALPTIALFSAYSVIRFLSLTRSGGRAGAAEWVDETKNFFLHSGRQNLPVKEDDENNDAVSNASAGSMVVVENKEHENTAASASPQEPSNGFTVKEEG</sequence>
<proteinExistence type="predicted"/>
<dbReference type="Proteomes" id="UP001175226">
    <property type="component" value="Unassembled WGS sequence"/>
</dbReference>
<feature type="transmembrane region" description="Helical" evidence="2">
    <location>
        <begin position="111"/>
        <end position="137"/>
    </location>
</feature>
<keyword evidence="2" id="KW-1133">Transmembrane helix</keyword>
<reference evidence="3" key="1">
    <citation type="submission" date="2023-06" db="EMBL/GenBank/DDBJ databases">
        <authorList>
            <consortium name="Lawrence Berkeley National Laboratory"/>
            <person name="Ahrendt S."/>
            <person name="Sahu N."/>
            <person name="Indic B."/>
            <person name="Wong-Bajracharya J."/>
            <person name="Merenyi Z."/>
            <person name="Ke H.-M."/>
            <person name="Monk M."/>
            <person name="Kocsube S."/>
            <person name="Drula E."/>
            <person name="Lipzen A."/>
            <person name="Balint B."/>
            <person name="Henrissat B."/>
            <person name="Andreopoulos B."/>
            <person name="Martin F.M."/>
            <person name="Harder C.B."/>
            <person name="Rigling D."/>
            <person name="Ford K.L."/>
            <person name="Foster G.D."/>
            <person name="Pangilinan J."/>
            <person name="Papanicolaou A."/>
            <person name="Barry K."/>
            <person name="LaButti K."/>
            <person name="Viragh M."/>
            <person name="Koriabine M."/>
            <person name="Yan M."/>
            <person name="Riley R."/>
            <person name="Champramary S."/>
            <person name="Plett K.L."/>
            <person name="Tsai I.J."/>
            <person name="Slot J."/>
            <person name="Sipos G."/>
            <person name="Plett J."/>
            <person name="Nagy L.G."/>
            <person name="Grigoriev I.V."/>
        </authorList>
    </citation>
    <scope>NUCLEOTIDE SEQUENCE</scope>
    <source>
        <strain evidence="3">FPL87.14</strain>
    </source>
</reference>
<dbReference type="AlphaFoldDB" id="A0AA39MZP0"/>
<organism evidence="3 4">
    <name type="scientific">Armillaria borealis</name>
    <dbReference type="NCBI Taxonomy" id="47425"/>
    <lineage>
        <taxon>Eukaryota</taxon>
        <taxon>Fungi</taxon>
        <taxon>Dikarya</taxon>
        <taxon>Basidiomycota</taxon>
        <taxon>Agaricomycotina</taxon>
        <taxon>Agaricomycetes</taxon>
        <taxon>Agaricomycetidae</taxon>
        <taxon>Agaricales</taxon>
        <taxon>Marasmiineae</taxon>
        <taxon>Physalacriaceae</taxon>
        <taxon>Armillaria</taxon>
    </lineage>
</organism>
<protein>
    <submittedName>
        <fullName evidence="3">Uncharacterized protein</fullName>
    </submittedName>
</protein>
<comment type="caution">
    <text evidence="3">The sequence shown here is derived from an EMBL/GenBank/DDBJ whole genome shotgun (WGS) entry which is preliminary data.</text>
</comment>
<feature type="transmembrane region" description="Helical" evidence="2">
    <location>
        <begin position="83"/>
        <end position="105"/>
    </location>
</feature>
<evidence type="ECO:0000313" key="4">
    <source>
        <dbReference type="Proteomes" id="UP001175226"/>
    </source>
</evidence>
<accession>A0AA39MZP0</accession>
<keyword evidence="2" id="KW-0812">Transmembrane</keyword>
<evidence type="ECO:0000256" key="1">
    <source>
        <dbReference type="SAM" id="MobiDB-lite"/>
    </source>
</evidence>